<dbReference type="PROSITE" id="PS00108">
    <property type="entry name" value="PROTEIN_KINASE_ST"/>
    <property type="match status" value="1"/>
</dbReference>
<feature type="domain" description="Protein kinase" evidence="18">
    <location>
        <begin position="92"/>
        <end position="346"/>
    </location>
</feature>
<evidence type="ECO:0000256" key="4">
    <source>
        <dbReference type="ARBA" id="ARBA00022527"/>
    </source>
</evidence>
<evidence type="ECO:0000256" key="7">
    <source>
        <dbReference type="ARBA" id="ARBA00022741"/>
    </source>
</evidence>
<dbReference type="Gene3D" id="3.30.200.20">
    <property type="entry name" value="Phosphorylase Kinase, domain 1"/>
    <property type="match status" value="1"/>
</dbReference>
<dbReference type="SUPFAM" id="SSF56112">
    <property type="entry name" value="Protein kinase-like (PK-like)"/>
    <property type="match status" value="1"/>
</dbReference>
<comment type="similarity">
    <text evidence="2">Belongs to the protein kinase superfamily. AGC Ser/Thr protein kinase family. cGMP subfamily.</text>
</comment>
<dbReference type="InterPro" id="IPR000595">
    <property type="entry name" value="cNMP-bd_dom"/>
</dbReference>
<dbReference type="GO" id="GO:0005524">
    <property type="term" value="F:ATP binding"/>
    <property type="evidence" value="ECO:0007669"/>
    <property type="project" value="UniProtKB-UniRule"/>
</dbReference>
<evidence type="ECO:0000256" key="3">
    <source>
        <dbReference type="ARBA" id="ARBA00012428"/>
    </source>
</evidence>
<evidence type="ECO:0000256" key="5">
    <source>
        <dbReference type="ARBA" id="ARBA00022535"/>
    </source>
</evidence>
<dbReference type="PANTHER" id="PTHR24353:SF37">
    <property type="entry name" value="CAMP-DEPENDENT PROTEIN KINASE CATALYTIC SUBUNIT PRKX"/>
    <property type="match status" value="1"/>
</dbReference>
<dbReference type="PROSITE" id="PS50042">
    <property type="entry name" value="CNMP_BINDING_3"/>
    <property type="match status" value="1"/>
</dbReference>
<dbReference type="EMBL" id="JWZX01001810">
    <property type="protein sequence ID" value="KOO32283.1"/>
    <property type="molecule type" value="Genomic_DNA"/>
</dbReference>
<dbReference type="SUPFAM" id="SSF51206">
    <property type="entry name" value="cAMP-binding domain-like"/>
    <property type="match status" value="1"/>
</dbReference>
<feature type="binding site" evidence="15">
    <location>
        <position position="121"/>
    </location>
    <ligand>
        <name>ATP</name>
        <dbReference type="ChEBI" id="CHEBI:30616"/>
    </ligand>
</feature>
<dbReference type="Gene3D" id="2.60.120.10">
    <property type="entry name" value="Jelly Rolls"/>
    <property type="match status" value="1"/>
</dbReference>
<comment type="catalytic activity">
    <reaction evidence="14">
        <text>L-seryl-[protein] + ATP = O-phospho-L-seryl-[protein] + ADP + H(+)</text>
        <dbReference type="Rhea" id="RHEA:17989"/>
        <dbReference type="Rhea" id="RHEA-COMP:9863"/>
        <dbReference type="Rhea" id="RHEA-COMP:11604"/>
        <dbReference type="ChEBI" id="CHEBI:15378"/>
        <dbReference type="ChEBI" id="CHEBI:29999"/>
        <dbReference type="ChEBI" id="CHEBI:30616"/>
        <dbReference type="ChEBI" id="CHEBI:83421"/>
        <dbReference type="ChEBI" id="CHEBI:456216"/>
        <dbReference type="EC" id="2.7.11.12"/>
    </reaction>
</comment>
<keyword evidence="9 15" id="KW-0067">ATP-binding</keyword>
<dbReference type="GO" id="GO:0005952">
    <property type="term" value="C:cAMP-dependent protein kinase complex"/>
    <property type="evidence" value="ECO:0007669"/>
    <property type="project" value="TreeGrafter"/>
</dbReference>
<dbReference type="GO" id="GO:0004691">
    <property type="term" value="F:cAMP-dependent protein kinase activity"/>
    <property type="evidence" value="ECO:0007669"/>
    <property type="project" value="TreeGrafter"/>
</dbReference>
<evidence type="ECO:0000256" key="10">
    <source>
        <dbReference type="ARBA" id="ARBA00022842"/>
    </source>
</evidence>
<keyword evidence="7 15" id="KW-0547">Nucleotide-binding</keyword>
<dbReference type="EC" id="2.7.11.12" evidence="3"/>
<dbReference type="Gene3D" id="1.10.510.10">
    <property type="entry name" value="Transferase(Phosphotransferase) domain 1"/>
    <property type="match status" value="1"/>
</dbReference>
<dbReference type="GO" id="GO:0030553">
    <property type="term" value="F:cGMP binding"/>
    <property type="evidence" value="ECO:0007669"/>
    <property type="project" value="UniProtKB-KW"/>
</dbReference>
<keyword evidence="22" id="KW-1185">Reference proteome</keyword>
<dbReference type="GO" id="GO:0009653">
    <property type="term" value="P:anatomical structure morphogenesis"/>
    <property type="evidence" value="ECO:0007669"/>
    <property type="project" value="UniProtKB-ARBA"/>
</dbReference>
<name>A0A0M0K1L3_9EUKA</name>
<comment type="cofactor">
    <cofactor evidence="1">
        <name>Mg(2+)</name>
        <dbReference type="ChEBI" id="CHEBI:18420"/>
    </cofactor>
</comment>
<evidence type="ECO:0000256" key="6">
    <source>
        <dbReference type="ARBA" id="ARBA00022679"/>
    </source>
</evidence>
<dbReference type="PROSITE" id="PS50011">
    <property type="entry name" value="PROTEIN_KINASE_DOM"/>
    <property type="match status" value="1"/>
</dbReference>
<sequence length="398" mass="44821">MTPECLLHQVQLIKRDPNGRPDEGEVIGTKGAGEHLGEKSLLDGSARDFDALVISKTCRCAYLDQTSFVDCMGPISEVLKRAAAHDVRAEDLIEHRILGMGTFGKVKLVKDRTTGGIFAMKVISKAKVVAYHQQDHVLSEKQIMAEIDHPFCIQLITSFKSSQRLYMVLEYCPGGELFTLLQAERKFTDPHACFYASSVMLAFEYLHDLNIIYRDLKPENLLLDARGFCKVCDFGFAKKIVDRTWTLCGTPEYLAPELIRSKGHGKGVDWWALGILIYEMLSGFPPYGGDSPMATYKLILDGNLVFPEHVKPQCRDLIRNLVQPTVSKRLGCLRSGSLDVKTHSWFGQIDLLQLIRLQLQVPHVPKIKGELDTSNFPHYDDEPDEPYEDDGTGWDDPF</sequence>
<dbReference type="AlphaFoldDB" id="A0A0M0K1L3"/>
<dbReference type="Proteomes" id="UP000037460">
    <property type="component" value="Unassembled WGS sequence"/>
</dbReference>
<gene>
    <name evidence="21" type="ORF">Ctob_013440</name>
</gene>
<organism evidence="21 22">
    <name type="scientific">Chrysochromulina tobinii</name>
    <dbReference type="NCBI Taxonomy" id="1460289"/>
    <lineage>
        <taxon>Eukaryota</taxon>
        <taxon>Haptista</taxon>
        <taxon>Haptophyta</taxon>
        <taxon>Prymnesiophyceae</taxon>
        <taxon>Prymnesiales</taxon>
        <taxon>Chrysochromulinaceae</taxon>
        <taxon>Chrysochromulina</taxon>
    </lineage>
</organism>
<comment type="catalytic activity">
    <reaction evidence="13">
        <text>L-threonyl-[protein] + ATP = O-phospho-L-threonyl-[protein] + ADP + H(+)</text>
        <dbReference type="Rhea" id="RHEA:46608"/>
        <dbReference type="Rhea" id="RHEA-COMP:11060"/>
        <dbReference type="Rhea" id="RHEA-COMP:11605"/>
        <dbReference type="ChEBI" id="CHEBI:15378"/>
        <dbReference type="ChEBI" id="CHEBI:30013"/>
        <dbReference type="ChEBI" id="CHEBI:30616"/>
        <dbReference type="ChEBI" id="CHEBI:61977"/>
        <dbReference type="ChEBI" id="CHEBI:456216"/>
        <dbReference type="EC" id="2.7.11.12"/>
    </reaction>
</comment>
<evidence type="ECO:0000256" key="15">
    <source>
        <dbReference type="PROSITE-ProRule" id="PRU10141"/>
    </source>
</evidence>
<dbReference type="PROSITE" id="PS00107">
    <property type="entry name" value="PROTEIN_KINASE_ATP"/>
    <property type="match status" value="1"/>
</dbReference>
<evidence type="ECO:0000256" key="16">
    <source>
        <dbReference type="RuleBase" id="RU000304"/>
    </source>
</evidence>
<dbReference type="PANTHER" id="PTHR24353">
    <property type="entry name" value="CYCLIC NUCLEOTIDE-DEPENDENT PROTEIN KINASE"/>
    <property type="match status" value="1"/>
</dbReference>
<dbReference type="SMART" id="SM00220">
    <property type="entry name" value="S_TKc"/>
    <property type="match status" value="1"/>
</dbReference>
<evidence type="ECO:0000256" key="1">
    <source>
        <dbReference type="ARBA" id="ARBA00001946"/>
    </source>
</evidence>
<feature type="compositionally biased region" description="Acidic residues" evidence="17">
    <location>
        <begin position="381"/>
        <end position="398"/>
    </location>
</feature>
<feature type="domain" description="AGC-kinase C-terminal" evidence="20">
    <location>
        <begin position="347"/>
        <end position="398"/>
    </location>
</feature>
<reference evidence="22" key="1">
    <citation type="journal article" date="2015" name="PLoS Genet.">
        <title>Genome Sequence and Transcriptome Analyses of Chrysochromulina tobin: Metabolic Tools for Enhanced Algal Fitness in the Prominent Order Prymnesiales (Haptophyceae).</title>
        <authorList>
            <person name="Hovde B.T."/>
            <person name="Deodato C.R."/>
            <person name="Hunsperger H.M."/>
            <person name="Ryken S.A."/>
            <person name="Yost W."/>
            <person name="Jha R.K."/>
            <person name="Patterson J."/>
            <person name="Monnat R.J. Jr."/>
            <person name="Barlow S.B."/>
            <person name="Starkenburg S.R."/>
            <person name="Cattolico R.A."/>
        </authorList>
    </citation>
    <scope>NUCLEOTIDE SEQUENCE</scope>
    <source>
        <strain evidence="22">CCMP291</strain>
    </source>
</reference>
<dbReference type="InterPro" id="IPR011009">
    <property type="entry name" value="Kinase-like_dom_sf"/>
</dbReference>
<evidence type="ECO:0000256" key="9">
    <source>
        <dbReference type="ARBA" id="ARBA00022840"/>
    </source>
</evidence>
<evidence type="ECO:0000259" key="20">
    <source>
        <dbReference type="PROSITE" id="PS51285"/>
    </source>
</evidence>
<evidence type="ECO:0000259" key="18">
    <source>
        <dbReference type="PROSITE" id="PS50011"/>
    </source>
</evidence>
<evidence type="ECO:0000256" key="14">
    <source>
        <dbReference type="ARBA" id="ARBA00047462"/>
    </source>
</evidence>
<evidence type="ECO:0000256" key="12">
    <source>
        <dbReference type="ARBA" id="ARBA00024113"/>
    </source>
</evidence>
<accession>A0A0M0K1L3</accession>
<dbReference type="InterPro" id="IPR017441">
    <property type="entry name" value="Protein_kinase_ATP_BS"/>
</dbReference>
<keyword evidence="6" id="KW-0808">Transferase</keyword>
<keyword evidence="11" id="KW-0142">cGMP-binding</keyword>
<dbReference type="GO" id="GO:0004692">
    <property type="term" value="F:cGMP-dependent protein kinase activity"/>
    <property type="evidence" value="ECO:0007669"/>
    <property type="project" value="UniProtKB-EC"/>
</dbReference>
<evidence type="ECO:0000256" key="11">
    <source>
        <dbReference type="ARBA" id="ARBA00022992"/>
    </source>
</evidence>
<evidence type="ECO:0000256" key="8">
    <source>
        <dbReference type="ARBA" id="ARBA00022777"/>
    </source>
</evidence>
<dbReference type="FunFam" id="3.30.200.20:FF:000042">
    <property type="entry name" value="Aurora kinase A"/>
    <property type="match status" value="1"/>
</dbReference>
<evidence type="ECO:0000256" key="17">
    <source>
        <dbReference type="SAM" id="MobiDB-lite"/>
    </source>
</evidence>
<dbReference type="OrthoDB" id="63267at2759"/>
<feature type="region of interest" description="Disordered" evidence="17">
    <location>
        <begin position="372"/>
        <end position="398"/>
    </location>
</feature>
<evidence type="ECO:0000256" key="13">
    <source>
        <dbReference type="ARBA" id="ARBA00047298"/>
    </source>
</evidence>
<dbReference type="InterPro" id="IPR000961">
    <property type="entry name" value="AGC-kinase_C"/>
</dbReference>
<dbReference type="Pfam" id="PF00069">
    <property type="entry name" value="Pkinase"/>
    <property type="match status" value="1"/>
</dbReference>
<proteinExistence type="inferred from homology"/>
<dbReference type="FunFam" id="1.10.510.10:FF:000005">
    <property type="entry name" value="cAMP-dependent protein kinase catalytic subunit alpha"/>
    <property type="match status" value="1"/>
</dbReference>
<evidence type="ECO:0000313" key="22">
    <source>
        <dbReference type="Proteomes" id="UP000037460"/>
    </source>
</evidence>
<dbReference type="PROSITE" id="PS51285">
    <property type="entry name" value="AGC_KINASE_CTER"/>
    <property type="match status" value="1"/>
</dbReference>
<keyword evidence="10" id="KW-0460">Magnesium</keyword>
<dbReference type="InterPro" id="IPR000719">
    <property type="entry name" value="Prot_kinase_dom"/>
</dbReference>
<evidence type="ECO:0000256" key="2">
    <source>
        <dbReference type="ARBA" id="ARBA00006352"/>
    </source>
</evidence>
<evidence type="ECO:0000313" key="21">
    <source>
        <dbReference type="EMBL" id="KOO32283.1"/>
    </source>
</evidence>
<protein>
    <recommendedName>
        <fullName evidence="12">cGMP-dependent protein kinase</fullName>
        <ecNumber evidence="3">2.7.11.12</ecNumber>
    </recommendedName>
</protein>
<comment type="caution">
    <text evidence="21">The sequence shown here is derived from an EMBL/GenBank/DDBJ whole genome shotgun (WGS) entry which is preliminary data.</text>
</comment>
<dbReference type="InterPro" id="IPR014710">
    <property type="entry name" value="RmlC-like_jellyroll"/>
</dbReference>
<dbReference type="InterPro" id="IPR008271">
    <property type="entry name" value="Ser/Thr_kinase_AS"/>
</dbReference>
<feature type="domain" description="Cyclic nucleotide-binding" evidence="19">
    <location>
        <begin position="9"/>
        <end position="89"/>
    </location>
</feature>
<keyword evidence="5" id="KW-0140">cGMP</keyword>
<evidence type="ECO:0000259" key="19">
    <source>
        <dbReference type="PROSITE" id="PS50042"/>
    </source>
</evidence>
<keyword evidence="4 16" id="KW-0723">Serine/threonine-protein kinase</keyword>
<dbReference type="InterPro" id="IPR018490">
    <property type="entry name" value="cNMP-bd_dom_sf"/>
</dbReference>
<keyword evidence="8 21" id="KW-0418">Kinase</keyword>